<protein>
    <submittedName>
        <fullName evidence="2">Uncharacterized protein</fullName>
    </submittedName>
</protein>
<evidence type="ECO:0000256" key="1">
    <source>
        <dbReference type="SAM" id="MobiDB-lite"/>
    </source>
</evidence>
<feature type="region of interest" description="Disordered" evidence="1">
    <location>
        <begin position="1"/>
        <end position="22"/>
    </location>
</feature>
<organism evidence="2 3">
    <name type="scientific">Portunus trituberculatus</name>
    <name type="common">Swimming crab</name>
    <name type="synonym">Neptunus trituberculatus</name>
    <dbReference type="NCBI Taxonomy" id="210409"/>
    <lineage>
        <taxon>Eukaryota</taxon>
        <taxon>Metazoa</taxon>
        <taxon>Ecdysozoa</taxon>
        <taxon>Arthropoda</taxon>
        <taxon>Crustacea</taxon>
        <taxon>Multicrustacea</taxon>
        <taxon>Malacostraca</taxon>
        <taxon>Eumalacostraca</taxon>
        <taxon>Eucarida</taxon>
        <taxon>Decapoda</taxon>
        <taxon>Pleocyemata</taxon>
        <taxon>Brachyura</taxon>
        <taxon>Eubrachyura</taxon>
        <taxon>Portunoidea</taxon>
        <taxon>Portunidae</taxon>
        <taxon>Portuninae</taxon>
        <taxon>Portunus</taxon>
    </lineage>
</organism>
<keyword evidence="3" id="KW-1185">Reference proteome</keyword>
<dbReference type="EMBL" id="VSRR010017494">
    <property type="protein sequence ID" value="MPC60412.1"/>
    <property type="molecule type" value="Genomic_DNA"/>
</dbReference>
<sequence length="146" mass="16190">MRIPWDSRGRKGEEMGPVQHSAPHCWPADSGLGPWLGPLTGRRVPLSCWPVWSKGWATCKDAQLRANLLSRLAKSGDESVRSIAREQCLSNPESSLTSRRKEERIPRQNRLVKSHDGKGLEVASCTPISSSWVGDGSQLMRGRAYV</sequence>
<reference evidence="2 3" key="1">
    <citation type="submission" date="2019-05" db="EMBL/GenBank/DDBJ databases">
        <title>Another draft genome of Portunus trituberculatus and its Hox gene families provides insights of decapod evolution.</title>
        <authorList>
            <person name="Jeong J.-H."/>
            <person name="Song I."/>
            <person name="Kim S."/>
            <person name="Choi T."/>
            <person name="Kim D."/>
            <person name="Ryu S."/>
            <person name="Kim W."/>
        </authorList>
    </citation>
    <scope>NUCLEOTIDE SEQUENCE [LARGE SCALE GENOMIC DNA]</scope>
    <source>
        <tissue evidence="2">Muscle</tissue>
    </source>
</reference>
<evidence type="ECO:0000313" key="2">
    <source>
        <dbReference type="EMBL" id="MPC60412.1"/>
    </source>
</evidence>
<comment type="caution">
    <text evidence="2">The sequence shown here is derived from an EMBL/GenBank/DDBJ whole genome shotgun (WGS) entry which is preliminary data.</text>
</comment>
<dbReference type="AlphaFoldDB" id="A0A5B7GNQ4"/>
<accession>A0A5B7GNQ4</accession>
<feature type="compositionally biased region" description="Basic and acidic residues" evidence="1">
    <location>
        <begin position="1"/>
        <end position="14"/>
    </location>
</feature>
<evidence type="ECO:0000313" key="3">
    <source>
        <dbReference type="Proteomes" id="UP000324222"/>
    </source>
</evidence>
<dbReference type="Proteomes" id="UP000324222">
    <property type="component" value="Unassembled WGS sequence"/>
</dbReference>
<gene>
    <name evidence="2" type="ORF">E2C01_054455</name>
</gene>
<name>A0A5B7GNQ4_PORTR</name>
<proteinExistence type="predicted"/>